<evidence type="ECO:0000313" key="2">
    <source>
        <dbReference type="Proteomes" id="UP000027982"/>
    </source>
</evidence>
<dbReference type="EMBL" id="CP007139">
    <property type="protein sequence ID" value="AIE86990.1"/>
    <property type="molecule type" value="Genomic_DNA"/>
</dbReference>
<gene>
    <name evidence="1" type="ORF">OP10G_3622</name>
</gene>
<dbReference type="AlphaFoldDB" id="A0A068NW38"/>
<dbReference type="Proteomes" id="UP000027982">
    <property type="component" value="Chromosome"/>
</dbReference>
<dbReference type="KEGG" id="fgi:OP10G_3622"/>
<sequence length="847" mass="89523">MENAHVLLEPGMAKGFASAQDPTALPPGILAMVQNCRLGDGLVRARWGDVPYLTSLPGTAVRGYGACSLDGVPVLLRAFLSGGEVLVKDQLGNELTAPSGPFHNTRLTDSSTSPVRFCVLRDRGFSDTTPYDLLVIQNGLDSPRVYGHKNEWSSLSSDFNCAVVTQPEAPLIGTHTYAKATLASFMDIGSGGSTTSGTGITANFASIRSRAPYYAIEAVIDHSYVGGFAVFTLGAACDWSGATRWVLIGSSSSTTGGVVTPVNDLWNSVQVDISDAASGVWVNLYTPGGVTSYVSASTNNDDTVQIGGPIGSAGIVAVSAIIKIRLSWLDNSPLLGTTYSIRLYVLGAQGTIPGSSQFGVAFASSDTRAVGPGGVITTSRGESVLNLGGACPPPKIWSLVDDERFYYKYVVNVDPQTSAQQNAGIDRLLLFARFVGQVDYYYCGSKRVAHYASGSWSIDSAGYDLTSAVSLTQDFSWPLPDPAAVCLPVGTAMAGANGRSFVAGATRSGTTYTGPGARLWFSEYERPFLFRMAVRNIDATTPDQLSGGSFALDGQLLQAIVPLGSFSAAPEQLASPVAGSATLQVLTDRNLYQLSGFSATSLSRPLPVAEYGTLSPLSIARSKLGFYWLDERNQIRFYGHQGLQNISASVVDDILAAIPAARMVWVTGACANERFYLGYTPAGSSNTNCLVWSERQDVWESVDTATAGSFEALVPLNDKANDYVKLLRYGISDIYEHEQPGSTGNVALSLAFPAIHFLGNSRINAREMTVWLQQGAYSLTCRRTFDDGSHADGMIDASAGPILLDPAGVGGFGHFVQPSIFGSVPGGVKIRAAHINISAAPSGAMRP</sequence>
<evidence type="ECO:0000313" key="1">
    <source>
        <dbReference type="EMBL" id="AIE86990.1"/>
    </source>
</evidence>
<protein>
    <submittedName>
        <fullName evidence="1">Uncharacterized protein</fullName>
    </submittedName>
</protein>
<keyword evidence="2" id="KW-1185">Reference proteome</keyword>
<reference evidence="1 2" key="1">
    <citation type="journal article" date="2014" name="PLoS ONE">
        <title>The first complete genome sequence of the class fimbriimonadia in the phylum armatimonadetes.</title>
        <authorList>
            <person name="Hu Z.Y."/>
            <person name="Wang Y.Z."/>
            <person name="Im W.T."/>
            <person name="Wang S.Y."/>
            <person name="Zhao G.P."/>
            <person name="Zheng H.J."/>
            <person name="Quan Z.X."/>
        </authorList>
    </citation>
    <scope>NUCLEOTIDE SEQUENCE [LARGE SCALE GENOMIC DNA]</scope>
    <source>
        <strain evidence="1">Gsoil 348</strain>
    </source>
</reference>
<name>A0A068NW38_FIMGI</name>
<dbReference type="STRING" id="661478.OP10G_3622"/>
<dbReference type="HOGENOM" id="CLU_336421_0_0_0"/>
<accession>A0A068NW38</accession>
<organism evidence="1 2">
    <name type="scientific">Fimbriimonas ginsengisoli Gsoil 348</name>
    <dbReference type="NCBI Taxonomy" id="661478"/>
    <lineage>
        <taxon>Bacteria</taxon>
        <taxon>Bacillati</taxon>
        <taxon>Armatimonadota</taxon>
        <taxon>Fimbriimonadia</taxon>
        <taxon>Fimbriimonadales</taxon>
        <taxon>Fimbriimonadaceae</taxon>
        <taxon>Fimbriimonas</taxon>
    </lineage>
</organism>
<proteinExistence type="predicted"/>